<comment type="caution">
    <text evidence="5">The sequence shown here is derived from an EMBL/GenBank/DDBJ whole genome shotgun (WGS) entry which is preliminary data.</text>
</comment>
<protein>
    <recommendedName>
        <fullName evidence="2">Elongation factor P-like protein</fullName>
    </recommendedName>
</protein>
<dbReference type="InterPro" id="IPR011897">
    <property type="entry name" value="Transl_elong_p-like_YeiP"/>
</dbReference>
<dbReference type="Gene3D" id="2.30.30.30">
    <property type="match status" value="1"/>
</dbReference>
<sequence>MARASELKVGFVVAVNGGQYQVRSIDIKAPSARGASTLYKVIFNHLITGQKWEHTYKGDDILPDVDTQHRNMQFVYKDGDFYTFMDNEDYAQHTLSETELGDTAEWLHDGMEGLVGLLVTDKLVAIQLPQSVEKEIIETTPTLKGASATARTKPATLAGGVVIQVPEYVAQGDIVKVNTDSKKFMGRV</sequence>
<dbReference type="InterPro" id="IPR015365">
    <property type="entry name" value="Elong-fact-P_C"/>
</dbReference>
<dbReference type="NCBIfam" id="NF001810">
    <property type="entry name" value="PRK00529.1"/>
    <property type="match status" value="1"/>
</dbReference>
<dbReference type="InterPro" id="IPR001059">
    <property type="entry name" value="Transl_elong_P/YeiP_cen"/>
</dbReference>
<evidence type="ECO:0000313" key="6">
    <source>
        <dbReference type="Proteomes" id="UP001595617"/>
    </source>
</evidence>
<evidence type="ECO:0000256" key="2">
    <source>
        <dbReference type="HAMAP-Rule" id="MF_00646"/>
    </source>
</evidence>
<evidence type="ECO:0000259" key="4">
    <source>
        <dbReference type="SMART" id="SM01185"/>
    </source>
</evidence>
<evidence type="ECO:0000259" key="3">
    <source>
        <dbReference type="SMART" id="SM00841"/>
    </source>
</evidence>
<feature type="domain" description="Elongation factor P C-terminal" evidence="3">
    <location>
        <begin position="132"/>
        <end position="187"/>
    </location>
</feature>
<dbReference type="PANTHER" id="PTHR30053:SF14">
    <property type="entry name" value="TRANSLATION ELONGATION FACTOR KOW-LIKE DOMAIN-CONTAINING PROTEIN"/>
    <property type="match status" value="1"/>
</dbReference>
<dbReference type="SUPFAM" id="SSF50249">
    <property type="entry name" value="Nucleic acid-binding proteins"/>
    <property type="match status" value="2"/>
</dbReference>
<organism evidence="5 6">
    <name type="scientific">Saccharospirillum mangrovi</name>
    <dbReference type="NCBI Taxonomy" id="2161747"/>
    <lineage>
        <taxon>Bacteria</taxon>
        <taxon>Pseudomonadati</taxon>
        <taxon>Pseudomonadota</taxon>
        <taxon>Gammaproteobacteria</taxon>
        <taxon>Oceanospirillales</taxon>
        <taxon>Saccharospirillaceae</taxon>
        <taxon>Saccharospirillum</taxon>
    </lineage>
</organism>
<dbReference type="SUPFAM" id="SSF50104">
    <property type="entry name" value="Translation proteins SH3-like domain"/>
    <property type="match status" value="1"/>
</dbReference>
<dbReference type="SMART" id="SM01185">
    <property type="entry name" value="EFP"/>
    <property type="match status" value="1"/>
</dbReference>
<comment type="similarity">
    <text evidence="1 2">Belongs to the elongation factor P family.</text>
</comment>
<dbReference type="Pfam" id="PF09285">
    <property type="entry name" value="Elong-fact-P_C"/>
    <property type="match status" value="1"/>
</dbReference>
<dbReference type="NCBIfam" id="NF003392">
    <property type="entry name" value="PRK04542.1"/>
    <property type="match status" value="1"/>
</dbReference>
<dbReference type="Pfam" id="PF08207">
    <property type="entry name" value="EFP_N"/>
    <property type="match status" value="1"/>
</dbReference>
<name>A0ABV7ZZM4_9GAMM</name>
<gene>
    <name evidence="5" type="primary">yeiP</name>
    <name evidence="5" type="ORF">ACFOOG_12345</name>
</gene>
<dbReference type="InterPro" id="IPR020599">
    <property type="entry name" value="Transl_elong_fac_P/YeiP"/>
</dbReference>
<dbReference type="RefSeq" id="WP_380696961.1">
    <property type="nucleotide sequence ID" value="NZ_JBHRYR010000003.1"/>
</dbReference>
<dbReference type="Gene3D" id="2.40.50.140">
    <property type="entry name" value="Nucleic acid-binding proteins"/>
    <property type="match status" value="2"/>
</dbReference>
<dbReference type="InterPro" id="IPR013185">
    <property type="entry name" value="Transl_elong_KOW-like"/>
</dbReference>
<accession>A0ABV7ZZM4</accession>
<keyword evidence="6" id="KW-1185">Reference proteome</keyword>
<dbReference type="PROSITE" id="PS01275">
    <property type="entry name" value="EFP"/>
    <property type="match status" value="1"/>
</dbReference>
<dbReference type="InterPro" id="IPR008991">
    <property type="entry name" value="Translation_prot_SH3-like_sf"/>
</dbReference>
<dbReference type="CDD" id="cd04470">
    <property type="entry name" value="S1_EF-P_repeat_1"/>
    <property type="match status" value="1"/>
</dbReference>
<evidence type="ECO:0000256" key="1">
    <source>
        <dbReference type="ARBA" id="ARBA00009479"/>
    </source>
</evidence>
<dbReference type="PIRSF" id="PIRSF005901">
    <property type="entry name" value="EF-P"/>
    <property type="match status" value="1"/>
</dbReference>
<dbReference type="SMART" id="SM00841">
    <property type="entry name" value="Elong-fact-P_C"/>
    <property type="match status" value="1"/>
</dbReference>
<dbReference type="EMBL" id="JBHRYR010000003">
    <property type="protein sequence ID" value="MFC3853626.1"/>
    <property type="molecule type" value="Genomic_DNA"/>
</dbReference>
<dbReference type="HAMAP" id="MF_00646">
    <property type="entry name" value="EFP"/>
    <property type="match status" value="1"/>
</dbReference>
<evidence type="ECO:0000313" key="5">
    <source>
        <dbReference type="EMBL" id="MFC3853626.1"/>
    </source>
</evidence>
<reference evidence="6" key="1">
    <citation type="journal article" date="2019" name="Int. J. Syst. Evol. Microbiol.">
        <title>The Global Catalogue of Microorganisms (GCM) 10K type strain sequencing project: providing services to taxonomists for standard genome sequencing and annotation.</title>
        <authorList>
            <consortium name="The Broad Institute Genomics Platform"/>
            <consortium name="The Broad Institute Genome Sequencing Center for Infectious Disease"/>
            <person name="Wu L."/>
            <person name="Ma J."/>
        </authorList>
    </citation>
    <scope>NUCLEOTIDE SEQUENCE [LARGE SCALE GENOMIC DNA]</scope>
    <source>
        <strain evidence="6">IBRC 10765</strain>
    </source>
</reference>
<dbReference type="InterPro" id="IPR014722">
    <property type="entry name" value="Rib_uL2_dom2"/>
</dbReference>
<proteinExistence type="inferred from homology"/>
<dbReference type="CDD" id="cd05794">
    <property type="entry name" value="S1_EF-P_repeat_2"/>
    <property type="match status" value="1"/>
</dbReference>
<dbReference type="PANTHER" id="PTHR30053">
    <property type="entry name" value="ELONGATION FACTOR P"/>
    <property type="match status" value="1"/>
</dbReference>
<dbReference type="InterPro" id="IPR012340">
    <property type="entry name" value="NA-bd_OB-fold"/>
</dbReference>
<feature type="domain" description="Translation elongation factor P/YeiP central" evidence="4">
    <location>
        <begin position="69"/>
        <end position="124"/>
    </location>
</feature>
<dbReference type="Pfam" id="PF01132">
    <property type="entry name" value="EFP"/>
    <property type="match status" value="1"/>
</dbReference>
<dbReference type="InterPro" id="IPR013852">
    <property type="entry name" value="Transl_elong_P/YeiP_CS"/>
</dbReference>
<dbReference type="Proteomes" id="UP001595617">
    <property type="component" value="Unassembled WGS sequence"/>
</dbReference>